<dbReference type="Proteomes" id="UP001056201">
    <property type="component" value="Chromosome 1"/>
</dbReference>
<protein>
    <submittedName>
        <fullName evidence="1">Uncharacterized protein</fullName>
    </submittedName>
</protein>
<sequence length="81" mass="8282">MVESGGGGWPGGAVESGALRACRGLRGPAQGSAVHRVSSLVCAARIQGASVDAEVASEAWNHSNILENVQNLKAITRRQAS</sequence>
<evidence type="ECO:0000313" key="2">
    <source>
        <dbReference type="Proteomes" id="UP001056201"/>
    </source>
</evidence>
<gene>
    <name evidence="1" type="ORF">MW290_12835</name>
</gene>
<dbReference type="EMBL" id="CP097635">
    <property type="protein sequence ID" value="URI06778.1"/>
    <property type="molecule type" value="Genomic_DNA"/>
</dbReference>
<keyword evidence="2" id="KW-1185">Reference proteome</keyword>
<evidence type="ECO:0000313" key="1">
    <source>
        <dbReference type="EMBL" id="URI06778.1"/>
    </source>
</evidence>
<dbReference type="RefSeq" id="WP_250195041.1">
    <property type="nucleotide sequence ID" value="NZ_CP097635.1"/>
</dbReference>
<name>A0ABY4S1J0_AQUTE</name>
<organism evidence="1 2">
    <name type="scientific">Aquincola tertiaricarbonis</name>
    <dbReference type="NCBI Taxonomy" id="391953"/>
    <lineage>
        <taxon>Bacteria</taxon>
        <taxon>Pseudomonadati</taxon>
        <taxon>Pseudomonadota</taxon>
        <taxon>Betaproteobacteria</taxon>
        <taxon>Burkholderiales</taxon>
        <taxon>Sphaerotilaceae</taxon>
        <taxon>Aquincola</taxon>
    </lineage>
</organism>
<accession>A0ABY4S1J0</accession>
<proteinExistence type="predicted"/>
<reference evidence="1" key="1">
    <citation type="submission" date="2022-05" db="EMBL/GenBank/DDBJ databases">
        <title>An RpoN-dependent PEP-CTERM gene is involved in floc formation of an Aquincola tertiaricarbonis strain.</title>
        <authorList>
            <person name="Qiu D."/>
            <person name="Xia M."/>
        </authorList>
    </citation>
    <scope>NUCLEOTIDE SEQUENCE</scope>
    <source>
        <strain evidence="1">RN12</strain>
    </source>
</reference>